<keyword evidence="1" id="KW-0732">Signal</keyword>
<dbReference type="InterPro" id="IPR026341">
    <property type="entry name" value="T9SS_type_B"/>
</dbReference>
<comment type="caution">
    <text evidence="2">The sequence shown here is derived from an EMBL/GenBank/DDBJ whole genome shotgun (WGS) entry which is preliminary data.</text>
</comment>
<dbReference type="EMBL" id="JBHSDC010000028">
    <property type="protein sequence ID" value="MFC4232960.1"/>
    <property type="molecule type" value="Genomic_DNA"/>
</dbReference>
<evidence type="ECO:0000256" key="1">
    <source>
        <dbReference type="SAM" id="SignalP"/>
    </source>
</evidence>
<feature type="signal peptide" evidence="1">
    <location>
        <begin position="1"/>
        <end position="22"/>
    </location>
</feature>
<evidence type="ECO:0000313" key="2">
    <source>
        <dbReference type="EMBL" id="MFC4232960.1"/>
    </source>
</evidence>
<feature type="chain" id="PRO_5047539350" evidence="1">
    <location>
        <begin position="23"/>
        <end position="601"/>
    </location>
</feature>
<dbReference type="Gene3D" id="2.60.120.260">
    <property type="entry name" value="Galactose-binding domain-like"/>
    <property type="match status" value="1"/>
</dbReference>
<dbReference type="Proteomes" id="UP001595906">
    <property type="component" value="Unassembled WGS sequence"/>
</dbReference>
<dbReference type="RefSeq" id="WP_379015023.1">
    <property type="nucleotide sequence ID" value="NZ_JBHSDC010000028.1"/>
</dbReference>
<reference evidence="3" key="1">
    <citation type="journal article" date="2019" name="Int. J. Syst. Evol. Microbiol.">
        <title>The Global Catalogue of Microorganisms (GCM) 10K type strain sequencing project: providing services to taxonomists for standard genome sequencing and annotation.</title>
        <authorList>
            <consortium name="The Broad Institute Genomics Platform"/>
            <consortium name="The Broad Institute Genome Sequencing Center for Infectious Disease"/>
            <person name="Wu L."/>
            <person name="Ma J."/>
        </authorList>
    </citation>
    <scope>NUCLEOTIDE SEQUENCE [LARGE SCALE GENOMIC DNA]</scope>
    <source>
        <strain evidence="3">CECT 8010</strain>
    </source>
</reference>
<proteinExistence type="predicted"/>
<name>A0ABV8Q1I5_9BACT</name>
<dbReference type="NCBIfam" id="TIGR04131">
    <property type="entry name" value="Bac_Flav_CTERM"/>
    <property type="match status" value="1"/>
</dbReference>
<keyword evidence="3" id="KW-1185">Reference proteome</keyword>
<gene>
    <name evidence="2" type="ORF">ACFOW1_13750</name>
</gene>
<sequence>MYFQQRLIFLFCLLLCQNLVKAAGIHELKTTIHHNAILLDTLIVTNDTNICKGQSVPIQALPAFSYAWTPKTGLNDTAISNPVATPVTTTKYLLQTQTIGNNLVVNGDFSAGNTGFTSQYLYSLSGIPEGVYFVGTNSYPWHPFLNPHVDHTTGTGNMLLVNGDTVFNIIIWKQDISVIPNTNYIFSVWLQSIYSGNPAELQFSINGNPVGNIFKASATEGQWQQFYTTWQSGNTTNASISVINKDTIRTGNDFALDDIVFAPLLVDKDSITITVVNKPVLALNADTAICTGTALQLRASGASSYVWQANSYLSSTTIANPIAMPLKDTSFIVIGYNLPNCFSSDTVNVHLLPTPTFSIIGNSGFCKGDSTTLQIVGANGTYSWQPSASLSNTTIANPIAKPLVTTQYNVTVTDANKCSTTDSVVVIVNQPPNLVLTKDNDINCVKAVTTLHANGGAKYYWYPTQTLQYAATANPIATPSTTTIYHVKSYSDQGCYGEDSILVTVSNTPSDVGYQMPSAFTPNGDGINDCFGVKKWGNVSHLQLDIYNRFGERIFSGYDSNACWDGTYKGVAQPLGTYVYQVVATTNCGEVYRKGTVVLIR</sequence>
<evidence type="ECO:0000313" key="3">
    <source>
        <dbReference type="Proteomes" id="UP001595906"/>
    </source>
</evidence>
<protein>
    <submittedName>
        <fullName evidence="2">Gliding motility-associated C-terminal domain-containing protein</fullName>
    </submittedName>
</protein>
<dbReference type="Pfam" id="PF13585">
    <property type="entry name" value="CHU_C"/>
    <property type="match status" value="1"/>
</dbReference>
<accession>A0ABV8Q1I5</accession>
<organism evidence="2 3">
    <name type="scientific">Parasediminibacterium paludis</name>
    <dbReference type="NCBI Taxonomy" id="908966"/>
    <lineage>
        <taxon>Bacteria</taxon>
        <taxon>Pseudomonadati</taxon>
        <taxon>Bacteroidota</taxon>
        <taxon>Chitinophagia</taxon>
        <taxon>Chitinophagales</taxon>
        <taxon>Chitinophagaceae</taxon>
        <taxon>Parasediminibacterium</taxon>
    </lineage>
</organism>